<proteinExistence type="predicted"/>
<gene>
    <name evidence="2" type="ORF">METZ01_LOCUS38944</name>
</gene>
<organism evidence="2">
    <name type="scientific">marine metagenome</name>
    <dbReference type="NCBI Taxonomy" id="408172"/>
    <lineage>
        <taxon>unclassified sequences</taxon>
        <taxon>metagenomes</taxon>
        <taxon>ecological metagenomes</taxon>
    </lineage>
</organism>
<feature type="domain" description="Secretion system C-terminal sorting" evidence="1">
    <location>
        <begin position="60"/>
        <end position="130"/>
    </location>
</feature>
<protein>
    <recommendedName>
        <fullName evidence="1">Secretion system C-terminal sorting domain-containing protein</fullName>
    </recommendedName>
</protein>
<dbReference type="InterPro" id="IPR026444">
    <property type="entry name" value="Secre_tail"/>
</dbReference>
<dbReference type="EMBL" id="UINC01001664">
    <property type="protein sequence ID" value="SUZ86090.1"/>
    <property type="molecule type" value="Genomic_DNA"/>
</dbReference>
<accession>A0A381R3I8</accession>
<dbReference type="Pfam" id="PF18962">
    <property type="entry name" value="Por_Secre_tail"/>
    <property type="match status" value="1"/>
</dbReference>
<evidence type="ECO:0000313" key="2">
    <source>
        <dbReference type="EMBL" id="SUZ86090.1"/>
    </source>
</evidence>
<sequence length="133" mass="14828">MSGGTKYNILLNGNLITTYDDNIDLSLSPGINTIRVTANKECQGVYEEIIFISEDILLSPNPANASSKLWVGGFDDNVNITLFDITGRVIWTRNDKVPYSRSLDVPFNNVKSGLYILKVDSETIKKSIKVIRE</sequence>
<name>A0A381R3I8_9ZZZZ</name>
<dbReference type="AlphaFoldDB" id="A0A381R3I8"/>
<dbReference type="NCBIfam" id="TIGR04183">
    <property type="entry name" value="Por_Secre_tail"/>
    <property type="match status" value="1"/>
</dbReference>
<reference evidence="2" key="1">
    <citation type="submission" date="2018-05" db="EMBL/GenBank/DDBJ databases">
        <authorList>
            <person name="Lanie J.A."/>
            <person name="Ng W.-L."/>
            <person name="Kazmierczak K.M."/>
            <person name="Andrzejewski T.M."/>
            <person name="Davidsen T.M."/>
            <person name="Wayne K.J."/>
            <person name="Tettelin H."/>
            <person name="Glass J.I."/>
            <person name="Rusch D."/>
            <person name="Podicherti R."/>
            <person name="Tsui H.-C.T."/>
            <person name="Winkler M.E."/>
        </authorList>
    </citation>
    <scope>NUCLEOTIDE SEQUENCE</scope>
</reference>
<evidence type="ECO:0000259" key="1">
    <source>
        <dbReference type="Pfam" id="PF18962"/>
    </source>
</evidence>